<dbReference type="RefSeq" id="WP_209699903.1">
    <property type="nucleotide sequence ID" value="NZ_BAAAVU010000018.1"/>
</dbReference>
<sequence length="309" mass="34537">MAKQKKGDKASKKPVVKAAKAAGTKAQESVAGGGLRELLRVPAGEIDLTTYDTRSTAGFSGTKDDGKDALASLGAEVSDWQERLFAEGRSGGERSVLLVLQGMDTSGKGGVIRHGAGLMDPQGLKITSFKAPTPAEKRRGFLWRIRQAVPGGGMIGIFDRSHYEDVLIARVRELVTPNVWTRRYDQINDFEAELTASGVKIVKCYLHISPEEQRTRLEARLDDPTKYWKYNPGDVDERQLWPDYMDAYHAAIERCNTPDAPWYVIPSDRKWYRNWAVTTILLETLKELNPQWPAADFDVEKEKKRLAAT</sequence>
<dbReference type="Gene3D" id="3.40.50.300">
    <property type="entry name" value="P-loop containing nucleotide triphosphate hydrolases"/>
    <property type="match status" value="1"/>
</dbReference>
<name>A0ABS4V0X4_9ACTN</name>
<keyword evidence="4" id="KW-1185">Reference proteome</keyword>
<feature type="compositionally biased region" description="Basic and acidic residues" evidence="1">
    <location>
        <begin position="1"/>
        <end position="11"/>
    </location>
</feature>
<dbReference type="Pfam" id="PF03976">
    <property type="entry name" value="PPK2"/>
    <property type="match status" value="1"/>
</dbReference>
<comment type="caution">
    <text evidence="3">The sequence shown here is derived from an EMBL/GenBank/DDBJ whole genome shotgun (WGS) entry which is preliminary data.</text>
</comment>
<dbReference type="InterPro" id="IPR027417">
    <property type="entry name" value="P-loop_NTPase"/>
</dbReference>
<feature type="compositionally biased region" description="Low complexity" evidence="1">
    <location>
        <begin position="16"/>
        <end position="26"/>
    </location>
</feature>
<organism evidence="3 4">
    <name type="scientific">Kribbella aluminosa</name>
    <dbReference type="NCBI Taxonomy" id="416017"/>
    <lineage>
        <taxon>Bacteria</taxon>
        <taxon>Bacillati</taxon>
        <taxon>Actinomycetota</taxon>
        <taxon>Actinomycetes</taxon>
        <taxon>Propionibacteriales</taxon>
        <taxon>Kribbellaceae</taxon>
        <taxon>Kribbella</taxon>
    </lineage>
</organism>
<feature type="region of interest" description="Disordered" evidence="1">
    <location>
        <begin position="1"/>
        <end position="27"/>
    </location>
</feature>
<reference evidence="3 4" key="1">
    <citation type="submission" date="2021-03" db="EMBL/GenBank/DDBJ databases">
        <title>Sequencing the genomes of 1000 actinobacteria strains.</title>
        <authorList>
            <person name="Klenk H.-P."/>
        </authorList>
    </citation>
    <scope>NUCLEOTIDE SEQUENCE [LARGE SCALE GENOMIC DNA]</scope>
    <source>
        <strain evidence="3 4">DSM 18824</strain>
    </source>
</reference>
<dbReference type="Proteomes" id="UP000755585">
    <property type="component" value="Unassembled WGS sequence"/>
</dbReference>
<dbReference type="EMBL" id="JAGINT010000002">
    <property type="protein sequence ID" value="MBP2357559.1"/>
    <property type="molecule type" value="Genomic_DNA"/>
</dbReference>
<gene>
    <name evidence="3" type="ORF">JOF29_008669</name>
</gene>
<evidence type="ECO:0000256" key="1">
    <source>
        <dbReference type="SAM" id="MobiDB-lite"/>
    </source>
</evidence>
<dbReference type="NCBIfam" id="TIGR03709">
    <property type="entry name" value="PPK2_rel_1"/>
    <property type="match status" value="1"/>
</dbReference>
<accession>A0ABS4V0X4</accession>
<evidence type="ECO:0000259" key="2">
    <source>
        <dbReference type="Pfam" id="PF03976"/>
    </source>
</evidence>
<dbReference type="SUPFAM" id="SSF52540">
    <property type="entry name" value="P-loop containing nucleoside triphosphate hydrolases"/>
    <property type="match status" value="1"/>
</dbReference>
<dbReference type="PANTHER" id="PTHR34383">
    <property type="entry name" value="POLYPHOSPHATE:AMP PHOSPHOTRANSFERASE-RELATED"/>
    <property type="match status" value="1"/>
</dbReference>
<evidence type="ECO:0000313" key="4">
    <source>
        <dbReference type="Proteomes" id="UP000755585"/>
    </source>
</evidence>
<feature type="domain" description="Polyphosphate kinase-2-related" evidence="2">
    <location>
        <begin position="63"/>
        <end position="290"/>
    </location>
</feature>
<dbReference type="InterPro" id="IPR022300">
    <property type="entry name" value="PPK2-rel_1"/>
</dbReference>
<dbReference type="InterPro" id="IPR022488">
    <property type="entry name" value="PPK2-related"/>
</dbReference>
<protein>
    <submittedName>
        <fullName evidence="3">PPK2 family polyphosphate:nucleotide phosphotransferase</fullName>
    </submittedName>
</protein>
<dbReference type="PANTHER" id="PTHR34383:SF3">
    <property type="entry name" value="POLYPHOSPHATE:AMP PHOSPHOTRANSFERASE"/>
    <property type="match status" value="1"/>
</dbReference>
<proteinExistence type="predicted"/>
<evidence type="ECO:0000313" key="3">
    <source>
        <dbReference type="EMBL" id="MBP2357559.1"/>
    </source>
</evidence>